<reference evidence="2" key="1">
    <citation type="journal article" date="2014" name="Genome Announc.">
        <title>Genome Sequence of Arthrobacter siccitolerans 4J27, a Xeroprotectant-Producing Desiccation-Tolerant Microorganism.</title>
        <authorList>
            <person name="Manzanera M."/>
            <person name="Santa-Cruz-Calvo L."/>
            <person name="Vilchez J.I."/>
            <person name="Garcia-Fontana C."/>
            <person name="Silva-Castro G.A."/>
            <person name="Calvo C."/>
            <person name="Gonzalez-Lopez J."/>
        </authorList>
    </citation>
    <scope>NUCLEOTIDE SEQUENCE [LARGE SCALE GENOMIC DNA]</scope>
    <source>
        <strain evidence="2">4J27</strain>
    </source>
</reference>
<proteinExistence type="predicted"/>
<gene>
    <name evidence="1" type="ORF">ARTSIC4J27_293</name>
</gene>
<dbReference type="Proteomes" id="UP000035722">
    <property type="component" value="Unassembled WGS sequence"/>
</dbReference>
<dbReference type="OrthoDB" id="4954023at2"/>
<evidence type="ECO:0000313" key="2">
    <source>
        <dbReference type="Proteomes" id="UP000035722"/>
    </source>
</evidence>
<dbReference type="RefSeq" id="WP_050053434.1">
    <property type="nucleotide sequence ID" value="NZ_CAQI01000025.1"/>
</dbReference>
<name>A0A024GXZ9_9MICC</name>
<keyword evidence="2" id="KW-1185">Reference proteome</keyword>
<evidence type="ECO:0000313" key="1">
    <source>
        <dbReference type="EMBL" id="CCQ44369.1"/>
    </source>
</evidence>
<accession>A0A024GXZ9</accession>
<dbReference type="EMBL" id="CAQI01000025">
    <property type="protein sequence ID" value="CCQ44369.1"/>
    <property type="molecule type" value="Genomic_DNA"/>
</dbReference>
<comment type="caution">
    <text evidence="1">The sequence shown here is derived from an EMBL/GenBank/DDBJ whole genome shotgun (WGS) entry which is preliminary data.</text>
</comment>
<dbReference type="AlphaFoldDB" id="A0A024GXZ9"/>
<dbReference type="STRING" id="861266.ARTSIC4J27_293"/>
<protein>
    <submittedName>
        <fullName evidence="1">Uncharacterized protein</fullName>
    </submittedName>
</protein>
<organism evidence="1 2">
    <name type="scientific">Pseudarthrobacter siccitolerans</name>
    <dbReference type="NCBI Taxonomy" id="861266"/>
    <lineage>
        <taxon>Bacteria</taxon>
        <taxon>Bacillati</taxon>
        <taxon>Actinomycetota</taxon>
        <taxon>Actinomycetes</taxon>
        <taxon>Micrococcales</taxon>
        <taxon>Micrococcaceae</taxon>
        <taxon>Pseudarthrobacter</taxon>
    </lineage>
</organism>
<sequence length="163" mass="17756">MADDSAEDAIAKAGAEHDATYSANRQRFEAQSWYEIDRRLTLLLAPLFRTGEDATIELTVVVDGTVISGSVVSEQAWTERQNDQIRVGSPAVAHALAAVESQREEEEPVPAESTEAYGGQRQGRYVHFLAPALLSGGVHVRLPATRVDLRKVAAWSIGRISLD</sequence>